<feature type="compositionally biased region" description="Polar residues" evidence="5">
    <location>
        <begin position="458"/>
        <end position="486"/>
    </location>
</feature>
<dbReference type="PANTHER" id="PTHR48021">
    <property type="match status" value="1"/>
</dbReference>
<keyword evidence="3 6" id="KW-1133">Transmembrane helix</keyword>
<evidence type="ECO:0000313" key="7">
    <source>
        <dbReference type="Proteomes" id="UP000835206"/>
    </source>
</evidence>
<protein>
    <submittedName>
        <fullName evidence="8">Uncharacterized protein LOC100644861 isoform X1</fullName>
    </submittedName>
</protein>
<name>A0A9B0C0X5_BOMTE</name>
<feature type="compositionally biased region" description="Polar residues" evidence="5">
    <location>
        <begin position="414"/>
        <end position="429"/>
    </location>
</feature>
<feature type="compositionally biased region" description="Polar residues" evidence="5">
    <location>
        <begin position="441"/>
        <end position="451"/>
    </location>
</feature>
<feature type="transmembrane region" description="Helical" evidence="6">
    <location>
        <begin position="837"/>
        <end position="857"/>
    </location>
</feature>
<dbReference type="Gene3D" id="1.20.1250.20">
    <property type="entry name" value="MFS general substrate transporter like domains"/>
    <property type="match status" value="2"/>
</dbReference>
<feature type="region of interest" description="Disordered" evidence="5">
    <location>
        <begin position="561"/>
        <end position="642"/>
    </location>
</feature>
<dbReference type="Pfam" id="PF00083">
    <property type="entry name" value="Sugar_tr"/>
    <property type="match status" value="2"/>
</dbReference>
<dbReference type="PROSITE" id="PS00217">
    <property type="entry name" value="SUGAR_TRANSPORT_2"/>
    <property type="match status" value="1"/>
</dbReference>
<dbReference type="OrthoDB" id="7472369at2759"/>
<sequence length="895" mass="101189">MSQRSTDRERLSESEVIFLAPSSVVRESRSRFNPEWRQCLSITVATLTMLLVGTVNGWTLASVRTEIVKARRIPLRLIYDESSWIVPLTGMIGSLVAAQLADRKGRKYCLFLSSIMFTLGWFIIYTETSSPMTYLAWVILGIAVGIAHTINPMYVSEIADINHRGALSTIITANFFIGKLVTCIVPLLLTNKPLLLFLVTVSFISLWLNTCFPETPYFLAAKGKKQEACKSIQYYKGIVDPQRVNVELRALRAQARNKSHLQSSYELEQQPRGDLHSQSIPSIHSEVIFEKHPQPTGEVRLQHSRDTPELPLQPQRELRSQSTSELHRPPTSQIYRTPICDIHRSPTNQIYGRSESELTRWVTNQIYQPPTSRIHLSPTSQIHLSSTSAIHTEPTSEMHRQSTSQVQPEPRSEIQASSTSQIYRPSTSAIHPEPTSESHRQPTSQVHPQPTNEEHELSTSQIHRTSTSQTHRPSSSEMLRPPTSQIYRPPICDILRSPSNQIYGRSVRELNRWATNETYRPPTSQIYRPPRHETFRSSTEQMYGRSIREILLSATNEIYQPSTSQIRRSPTSQIHRPSTSAIHPEPISEMHRQSISQVQPEPTSEIQAPSSSQIHRPSTSQTHRPYTSEIQPEPRSETHLEDTSEIHTSNLITQSCLTKLKLILQRSNRKALFIMLGLIMAQHLSGNFITVQDLQLVLKEAKVVNDLYGGMIAIQFIKFLSNGLTMFMVDLVGRRKLLILSTFGSSLTLTIRATYLLLGMFKIDVSIVSLLPVIDLIIYQVLFQIGLGTLPYVLLCELFPTELMGFVAAIIVIFDYIIGFSVSKLHLEILDKIGLCVTSYIFAIACSTTFLMVGLWVPETKGRTYQQIEALLDGNNLNSSSEEVILDDEMETQGI</sequence>
<feature type="transmembrane region" description="Helical" evidence="6">
    <location>
        <begin position="166"/>
        <end position="188"/>
    </location>
</feature>
<feature type="region of interest" description="Disordered" evidence="5">
    <location>
        <begin position="391"/>
        <end position="490"/>
    </location>
</feature>
<proteinExistence type="predicted"/>
<dbReference type="InterPro" id="IPR005828">
    <property type="entry name" value="MFS_sugar_transport-like"/>
</dbReference>
<dbReference type="AlphaFoldDB" id="A0A9B0C0X5"/>
<dbReference type="RefSeq" id="XP_003400519.3">
    <property type="nucleotide sequence ID" value="XM_003400471.4"/>
</dbReference>
<dbReference type="GeneID" id="100644861"/>
<feature type="compositionally biased region" description="Polar residues" evidence="5">
    <location>
        <begin position="593"/>
        <end position="630"/>
    </location>
</feature>
<feature type="compositionally biased region" description="Basic and acidic residues" evidence="5">
    <location>
        <begin position="632"/>
        <end position="642"/>
    </location>
</feature>
<feature type="transmembrane region" description="Helical" evidence="6">
    <location>
        <begin position="711"/>
        <end position="732"/>
    </location>
</feature>
<keyword evidence="4 6" id="KW-0472">Membrane</keyword>
<evidence type="ECO:0000256" key="5">
    <source>
        <dbReference type="SAM" id="MobiDB-lite"/>
    </source>
</evidence>
<dbReference type="GO" id="GO:0022857">
    <property type="term" value="F:transmembrane transporter activity"/>
    <property type="evidence" value="ECO:0007669"/>
    <property type="project" value="InterPro"/>
</dbReference>
<feature type="region of interest" description="Disordered" evidence="5">
    <location>
        <begin position="521"/>
        <end position="541"/>
    </location>
</feature>
<feature type="transmembrane region" description="Helical" evidence="6">
    <location>
        <begin position="39"/>
        <end position="63"/>
    </location>
</feature>
<evidence type="ECO:0000256" key="1">
    <source>
        <dbReference type="ARBA" id="ARBA00004141"/>
    </source>
</evidence>
<feature type="transmembrane region" description="Helical" evidence="6">
    <location>
        <begin position="671"/>
        <end position="691"/>
    </location>
</feature>
<feature type="region of interest" description="Disordered" evidence="5">
    <location>
        <begin position="297"/>
        <end position="338"/>
    </location>
</feature>
<keyword evidence="2 6" id="KW-0812">Transmembrane</keyword>
<feature type="transmembrane region" description="Helical" evidence="6">
    <location>
        <begin position="108"/>
        <end position="126"/>
    </location>
</feature>
<dbReference type="SUPFAM" id="SSF103473">
    <property type="entry name" value="MFS general substrate transporter"/>
    <property type="match status" value="2"/>
</dbReference>
<dbReference type="InterPro" id="IPR036259">
    <property type="entry name" value="MFS_trans_sf"/>
</dbReference>
<dbReference type="InterPro" id="IPR005829">
    <property type="entry name" value="Sugar_transporter_CS"/>
</dbReference>
<evidence type="ECO:0000256" key="3">
    <source>
        <dbReference type="ARBA" id="ARBA00022989"/>
    </source>
</evidence>
<evidence type="ECO:0000313" key="8">
    <source>
        <dbReference type="RefSeq" id="XP_003400519.3"/>
    </source>
</evidence>
<dbReference type="PANTHER" id="PTHR48021:SF1">
    <property type="entry name" value="GH07001P-RELATED"/>
    <property type="match status" value="1"/>
</dbReference>
<feature type="transmembrane region" description="Helical" evidence="6">
    <location>
        <begin position="83"/>
        <end position="101"/>
    </location>
</feature>
<dbReference type="GO" id="GO:0016020">
    <property type="term" value="C:membrane"/>
    <property type="evidence" value="ECO:0007669"/>
    <property type="project" value="UniProtKB-SubCell"/>
</dbReference>
<dbReference type="KEGG" id="bter:100644861"/>
<feature type="transmembrane region" description="Helical" evidence="6">
    <location>
        <begin position="777"/>
        <end position="796"/>
    </location>
</feature>
<gene>
    <name evidence="8" type="primary">LOC100644861</name>
</gene>
<comment type="subcellular location">
    <subcellularLocation>
        <location evidence="1">Membrane</location>
        <topology evidence="1">Multi-pass membrane protein</topology>
    </subcellularLocation>
</comment>
<dbReference type="InterPro" id="IPR050549">
    <property type="entry name" value="MFS_Trehalose_Transporter"/>
</dbReference>
<evidence type="ECO:0000256" key="6">
    <source>
        <dbReference type="SAM" id="Phobius"/>
    </source>
</evidence>
<feature type="compositionally biased region" description="Polar residues" evidence="5">
    <location>
        <begin position="320"/>
        <end position="335"/>
    </location>
</feature>
<evidence type="ECO:0000256" key="4">
    <source>
        <dbReference type="ARBA" id="ARBA00023136"/>
    </source>
</evidence>
<organism evidence="7 8">
    <name type="scientific">Bombus terrestris</name>
    <name type="common">Buff-tailed bumblebee</name>
    <name type="synonym">Apis terrestris</name>
    <dbReference type="NCBI Taxonomy" id="30195"/>
    <lineage>
        <taxon>Eukaryota</taxon>
        <taxon>Metazoa</taxon>
        <taxon>Ecdysozoa</taxon>
        <taxon>Arthropoda</taxon>
        <taxon>Hexapoda</taxon>
        <taxon>Insecta</taxon>
        <taxon>Pterygota</taxon>
        <taxon>Neoptera</taxon>
        <taxon>Endopterygota</taxon>
        <taxon>Hymenoptera</taxon>
        <taxon>Apocrita</taxon>
        <taxon>Aculeata</taxon>
        <taxon>Apoidea</taxon>
        <taxon>Anthophila</taxon>
        <taxon>Apidae</taxon>
        <taxon>Bombus</taxon>
        <taxon>Bombus</taxon>
    </lineage>
</organism>
<evidence type="ECO:0000256" key="2">
    <source>
        <dbReference type="ARBA" id="ARBA00022692"/>
    </source>
</evidence>
<reference evidence="8" key="1">
    <citation type="submission" date="2025-08" db="UniProtKB">
        <authorList>
            <consortium name="RefSeq"/>
        </authorList>
    </citation>
    <scope>IDENTIFICATION</scope>
</reference>
<feature type="transmembrane region" description="Helical" evidence="6">
    <location>
        <begin position="803"/>
        <end position="822"/>
    </location>
</feature>
<feature type="compositionally biased region" description="Polar residues" evidence="5">
    <location>
        <begin position="561"/>
        <end position="581"/>
    </location>
</feature>
<feature type="transmembrane region" description="Helical" evidence="6">
    <location>
        <begin position="132"/>
        <end position="154"/>
    </location>
</feature>
<accession>A0A9B0C0X5</accession>
<keyword evidence="7" id="KW-1185">Reference proteome</keyword>
<feature type="transmembrane region" description="Helical" evidence="6">
    <location>
        <begin position="194"/>
        <end position="212"/>
    </location>
</feature>
<dbReference type="Proteomes" id="UP000835206">
    <property type="component" value="Chromosome 14"/>
</dbReference>